<accession>A0A2S5CRP3</accession>
<feature type="signal peptide" evidence="2">
    <location>
        <begin position="1"/>
        <end position="26"/>
    </location>
</feature>
<dbReference type="AlphaFoldDB" id="A0A2S5CRP3"/>
<protein>
    <recommendedName>
        <fullName evidence="3">DUF4266 domain-containing protein</fullName>
    </recommendedName>
</protein>
<feature type="region of interest" description="Disordered" evidence="1">
    <location>
        <begin position="48"/>
        <end position="72"/>
    </location>
</feature>
<organism evidence="4 5">
    <name type="scientific">Methylovulum psychrotolerans</name>
    <dbReference type="NCBI Taxonomy" id="1704499"/>
    <lineage>
        <taxon>Bacteria</taxon>
        <taxon>Pseudomonadati</taxon>
        <taxon>Pseudomonadota</taxon>
        <taxon>Gammaproteobacteria</taxon>
        <taxon>Methylococcales</taxon>
        <taxon>Methylococcaceae</taxon>
        <taxon>Methylovulum</taxon>
    </lineage>
</organism>
<proteinExistence type="predicted"/>
<name>A0A2S5CRP3_9GAMM</name>
<evidence type="ECO:0000259" key="3">
    <source>
        <dbReference type="Pfam" id="PF14086"/>
    </source>
</evidence>
<feature type="domain" description="DUF4266" evidence="3">
    <location>
        <begin position="23"/>
        <end position="71"/>
    </location>
</feature>
<evidence type="ECO:0000256" key="1">
    <source>
        <dbReference type="SAM" id="MobiDB-lite"/>
    </source>
</evidence>
<dbReference type="InterPro" id="IPR025362">
    <property type="entry name" value="DUF4266"/>
</dbReference>
<comment type="caution">
    <text evidence="4">The sequence shown here is derived from an EMBL/GenBank/DDBJ whole genome shotgun (WGS) entry which is preliminary data.</text>
</comment>
<dbReference type="PROSITE" id="PS51257">
    <property type="entry name" value="PROKAR_LIPOPROTEIN"/>
    <property type="match status" value="1"/>
</dbReference>
<reference evidence="4 5" key="1">
    <citation type="submission" date="2017-11" db="EMBL/GenBank/DDBJ databases">
        <title>Draft Genome Sequence of Methylobacter psychrotolerans Sph1T, an Obligate Methanotroph from Low-Temperature Environments.</title>
        <authorList>
            <person name="Oshkin I.Y."/>
            <person name="Miroshnikov K."/>
            <person name="Belova S.E."/>
            <person name="Korzhenkov A."/>
            <person name="Toshchakov S.V."/>
            <person name="Dedysh S.N."/>
        </authorList>
    </citation>
    <scope>NUCLEOTIDE SEQUENCE [LARGE SCALE GENOMIC DNA]</scope>
    <source>
        <strain evidence="4 5">Sph1</strain>
    </source>
</reference>
<dbReference type="EMBL" id="PGFZ01000001">
    <property type="protein sequence ID" value="POZ53475.1"/>
    <property type="molecule type" value="Genomic_DNA"/>
</dbReference>
<feature type="chain" id="PRO_5015753099" description="DUF4266 domain-containing protein" evidence="2">
    <location>
        <begin position="27"/>
        <end position="72"/>
    </location>
</feature>
<dbReference type="Pfam" id="PF14086">
    <property type="entry name" value="DUF4266"/>
    <property type="match status" value="1"/>
</dbReference>
<evidence type="ECO:0000256" key="2">
    <source>
        <dbReference type="SAM" id="SignalP"/>
    </source>
</evidence>
<evidence type="ECO:0000313" key="5">
    <source>
        <dbReference type="Proteomes" id="UP000237423"/>
    </source>
</evidence>
<gene>
    <name evidence="4" type="ORF">AADEFJLK_00500</name>
</gene>
<dbReference type="RefSeq" id="WP_249027956.1">
    <property type="nucleotide sequence ID" value="NZ_PGFZ01000001.1"/>
</dbReference>
<sequence length="72" mass="7323">MDSKLMRGMVIIVALALCACAPVAPWQRGTLAKASMAVEPTPMQTLLSEHTHGSREAAAASTSASGGGCGCY</sequence>
<dbReference type="Proteomes" id="UP000237423">
    <property type="component" value="Unassembled WGS sequence"/>
</dbReference>
<evidence type="ECO:0000313" key="4">
    <source>
        <dbReference type="EMBL" id="POZ53475.1"/>
    </source>
</evidence>
<keyword evidence="2" id="KW-0732">Signal</keyword>